<dbReference type="EMBL" id="BGPR01030127">
    <property type="protein sequence ID" value="GBO02432.1"/>
    <property type="molecule type" value="Genomic_DNA"/>
</dbReference>
<sequence length="70" mass="7732">MSFACDRVKYLGHWITANGIEVDQEKVSAIQKIPVPTNVKEGSVLCKLAHGLKVSADFPVRKSKTFDKNS</sequence>
<dbReference type="Proteomes" id="UP000499080">
    <property type="component" value="Unassembled WGS sequence"/>
</dbReference>
<reference evidence="1 2" key="1">
    <citation type="journal article" date="2019" name="Sci. Rep.">
        <title>Orb-weaving spider Araneus ventricosus genome elucidates the spidroin gene catalogue.</title>
        <authorList>
            <person name="Kono N."/>
            <person name="Nakamura H."/>
            <person name="Ohtoshi R."/>
            <person name="Moran D.A.P."/>
            <person name="Shinohara A."/>
            <person name="Yoshida Y."/>
            <person name="Fujiwara M."/>
            <person name="Mori M."/>
            <person name="Tomita M."/>
            <person name="Arakawa K."/>
        </authorList>
    </citation>
    <scope>NUCLEOTIDE SEQUENCE [LARGE SCALE GENOMIC DNA]</scope>
</reference>
<evidence type="ECO:0000313" key="2">
    <source>
        <dbReference type="Proteomes" id="UP000499080"/>
    </source>
</evidence>
<proteinExistence type="predicted"/>
<organism evidence="1 2">
    <name type="scientific">Araneus ventricosus</name>
    <name type="common">Orbweaver spider</name>
    <name type="synonym">Epeira ventricosa</name>
    <dbReference type="NCBI Taxonomy" id="182803"/>
    <lineage>
        <taxon>Eukaryota</taxon>
        <taxon>Metazoa</taxon>
        <taxon>Ecdysozoa</taxon>
        <taxon>Arthropoda</taxon>
        <taxon>Chelicerata</taxon>
        <taxon>Arachnida</taxon>
        <taxon>Araneae</taxon>
        <taxon>Araneomorphae</taxon>
        <taxon>Entelegynae</taxon>
        <taxon>Araneoidea</taxon>
        <taxon>Araneidae</taxon>
        <taxon>Araneus</taxon>
    </lineage>
</organism>
<keyword evidence="2" id="KW-1185">Reference proteome</keyword>
<protein>
    <recommendedName>
        <fullName evidence="3">Reverse transcriptase domain-containing protein</fullName>
    </recommendedName>
</protein>
<dbReference type="OrthoDB" id="425619at2759"/>
<evidence type="ECO:0000313" key="1">
    <source>
        <dbReference type="EMBL" id="GBO02432.1"/>
    </source>
</evidence>
<accession>A0A4Y2TQA1</accession>
<dbReference type="SUPFAM" id="SSF56672">
    <property type="entry name" value="DNA/RNA polymerases"/>
    <property type="match status" value="1"/>
</dbReference>
<name>A0A4Y2TQA1_ARAVE</name>
<comment type="caution">
    <text evidence="1">The sequence shown here is derived from an EMBL/GenBank/DDBJ whole genome shotgun (WGS) entry which is preliminary data.</text>
</comment>
<evidence type="ECO:0008006" key="3">
    <source>
        <dbReference type="Google" id="ProtNLM"/>
    </source>
</evidence>
<dbReference type="InterPro" id="IPR043502">
    <property type="entry name" value="DNA/RNA_pol_sf"/>
</dbReference>
<dbReference type="AlphaFoldDB" id="A0A4Y2TQA1"/>
<gene>
    <name evidence="1" type="ORF">AVEN_79268_1</name>
</gene>
<dbReference type="GO" id="GO:0071897">
    <property type="term" value="P:DNA biosynthetic process"/>
    <property type="evidence" value="ECO:0007669"/>
    <property type="project" value="UniProtKB-ARBA"/>
</dbReference>